<keyword evidence="2" id="KW-1185">Reference proteome</keyword>
<proteinExistence type="predicted"/>
<accession>A0A448X3K1</accession>
<feature type="non-terminal residue" evidence="1">
    <location>
        <position position="1"/>
    </location>
</feature>
<evidence type="ECO:0000313" key="2">
    <source>
        <dbReference type="Proteomes" id="UP000784294"/>
    </source>
</evidence>
<dbReference type="Proteomes" id="UP000784294">
    <property type="component" value="Unassembled WGS sequence"/>
</dbReference>
<comment type="caution">
    <text evidence="1">The sequence shown here is derived from an EMBL/GenBank/DDBJ whole genome shotgun (WGS) entry which is preliminary data.</text>
</comment>
<dbReference type="EMBL" id="CAAALY010085075">
    <property type="protein sequence ID" value="VEL27122.1"/>
    <property type="molecule type" value="Genomic_DNA"/>
</dbReference>
<sequence length="89" mass="9838">PTCDQSLLVSVPLLHLSSHAHVLNAWFTRPAKNGESLIDWGQRLHFPPSELNALATATLNKTCRNLFNHTHKIKTIGSKGRKVPEATFG</sequence>
<gene>
    <name evidence="1" type="ORF">PXEA_LOCUS20562</name>
</gene>
<name>A0A448X3K1_9PLAT</name>
<dbReference type="AlphaFoldDB" id="A0A448X3K1"/>
<evidence type="ECO:0000313" key="1">
    <source>
        <dbReference type="EMBL" id="VEL27122.1"/>
    </source>
</evidence>
<protein>
    <submittedName>
        <fullName evidence="1">Uncharacterized protein</fullName>
    </submittedName>
</protein>
<organism evidence="1 2">
    <name type="scientific">Protopolystoma xenopodis</name>
    <dbReference type="NCBI Taxonomy" id="117903"/>
    <lineage>
        <taxon>Eukaryota</taxon>
        <taxon>Metazoa</taxon>
        <taxon>Spiralia</taxon>
        <taxon>Lophotrochozoa</taxon>
        <taxon>Platyhelminthes</taxon>
        <taxon>Monogenea</taxon>
        <taxon>Polyopisthocotylea</taxon>
        <taxon>Polystomatidea</taxon>
        <taxon>Polystomatidae</taxon>
        <taxon>Protopolystoma</taxon>
    </lineage>
</organism>
<reference evidence="1" key="1">
    <citation type="submission" date="2018-11" db="EMBL/GenBank/DDBJ databases">
        <authorList>
            <consortium name="Pathogen Informatics"/>
        </authorList>
    </citation>
    <scope>NUCLEOTIDE SEQUENCE</scope>
</reference>